<dbReference type="InterPro" id="IPR029026">
    <property type="entry name" value="tRNA_m1G_MTases_N"/>
</dbReference>
<comment type="subcellular location">
    <subcellularLocation>
        <location evidence="1">Plastid</location>
    </subcellularLocation>
</comment>
<evidence type="ECO:0000256" key="4">
    <source>
        <dbReference type="ARBA" id="ARBA00022640"/>
    </source>
</evidence>
<dbReference type="GO" id="GO:0006364">
    <property type="term" value="P:rRNA processing"/>
    <property type="evidence" value="ECO:0007669"/>
    <property type="project" value="InterPro"/>
</dbReference>
<evidence type="ECO:0000259" key="10">
    <source>
        <dbReference type="Pfam" id="PF04755"/>
    </source>
</evidence>
<evidence type="ECO:0000256" key="3">
    <source>
        <dbReference type="ARBA" id="ARBA00022603"/>
    </source>
</evidence>
<keyword evidence="4" id="KW-0934">Plastid</keyword>
<dbReference type="GO" id="GO:0008168">
    <property type="term" value="F:methyltransferase activity"/>
    <property type="evidence" value="ECO:0007669"/>
    <property type="project" value="UniProtKB-KW"/>
</dbReference>
<evidence type="ECO:0000256" key="1">
    <source>
        <dbReference type="ARBA" id="ARBA00004474"/>
    </source>
</evidence>
<dbReference type="Pfam" id="PF04755">
    <property type="entry name" value="PAP_fibrillin"/>
    <property type="match status" value="1"/>
</dbReference>
<dbReference type="Gene3D" id="3.40.1280.10">
    <property type="match status" value="1"/>
</dbReference>
<feature type="region of interest" description="Disordered" evidence="9">
    <location>
        <begin position="1"/>
        <end position="27"/>
    </location>
</feature>
<proteinExistence type="inferred from homology"/>
<evidence type="ECO:0000256" key="6">
    <source>
        <dbReference type="ARBA" id="ARBA00022691"/>
    </source>
</evidence>
<name>A0A1R3GVA9_COCAP</name>
<keyword evidence="7" id="KW-0809">Transit peptide</keyword>
<dbReference type="CDD" id="cd18081">
    <property type="entry name" value="RlmH-like"/>
    <property type="match status" value="1"/>
</dbReference>
<dbReference type="InterPro" id="IPR029028">
    <property type="entry name" value="Alpha/beta_knot_MTases"/>
</dbReference>
<dbReference type="AlphaFoldDB" id="A0A1R3GVA9"/>
<keyword evidence="3 11" id="KW-0489">Methyltransferase</keyword>
<dbReference type="STRING" id="210143.A0A1R3GVA9"/>
<dbReference type="GO" id="GO:0009536">
    <property type="term" value="C:plastid"/>
    <property type="evidence" value="ECO:0007669"/>
    <property type="project" value="UniProtKB-SubCell"/>
</dbReference>
<dbReference type="EMBL" id="AWWV01013361">
    <property type="protein sequence ID" value="OMO61977.1"/>
    <property type="molecule type" value="Genomic_DNA"/>
</dbReference>
<dbReference type="PANTHER" id="PTHR33603">
    <property type="entry name" value="METHYLTRANSFERASE"/>
    <property type="match status" value="1"/>
</dbReference>
<evidence type="ECO:0000256" key="9">
    <source>
        <dbReference type="SAM" id="MobiDB-lite"/>
    </source>
</evidence>
<comment type="similarity">
    <text evidence="8">Belongs to the RNA methyltransferase RlmH family.</text>
</comment>
<dbReference type="OrthoDB" id="45035at2759"/>
<dbReference type="InterPro" id="IPR006843">
    <property type="entry name" value="PAP/fibrillin_dom"/>
</dbReference>
<gene>
    <name evidence="11" type="ORF">CCACVL1_23110</name>
</gene>
<feature type="domain" description="Plastid lipid-associated protein/fibrillin conserved" evidence="10">
    <location>
        <begin position="108"/>
        <end position="238"/>
    </location>
</feature>
<dbReference type="PANTHER" id="PTHR33603:SF1">
    <property type="entry name" value="RIBOSOMAL RNA LARGE SUBUNIT METHYLTRANSFERASE H"/>
    <property type="match status" value="1"/>
</dbReference>
<evidence type="ECO:0000256" key="2">
    <source>
        <dbReference type="ARBA" id="ARBA00005845"/>
    </source>
</evidence>
<evidence type="ECO:0000313" key="11">
    <source>
        <dbReference type="EMBL" id="OMO61977.1"/>
    </source>
</evidence>
<evidence type="ECO:0000256" key="8">
    <source>
        <dbReference type="ARBA" id="ARBA00038303"/>
    </source>
</evidence>
<feature type="compositionally biased region" description="Low complexity" evidence="9">
    <location>
        <begin position="1"/>
        <end position="15"/>
    </location>
</feature>
<keyword evidence="5 11" id="KW-0808">Transferase</keyword>
<keyword evidence="6" id="KW-0949">S-adenosyl-L-methionine</keyword>
<dbReference type="Pfam" id="PF02590">
    <property type="entry name" value="SPOUT_MTase"/>
    <property type="match status" value="1"/>
</dbReference>
<keyword evidence="12" id="KW-1185">Reference proteome</keyword>
<reference evidence="11 12" key="1">
    <citation type="submission" date="2013-09" db="EMBL/GenBank/DDBJ databases">
        <title>Corchorus capsularis genome sequencing.</title>
        <authorList>
            <person name="Alam M."/>
            <person name="Haque M.S."/>
            <person name="Islam M.S."/>
            <person name="Emdad E.M."/>
            <person name="Islam M.M."/>
            <person name="Ahmed B."/>
            <person name="Halim A."/>
            <person name="Hossen Q.M.M."/>
            <person name="Hossain M.Z."/>
            <person name="Ahmed R."/>
            <person name="Khan M.M."/>
            <person name="Islam R."/>
            <person name="Rashid M.M."/>
            <person name="Khan S.A."/>
            <person name="Rahman M.S."/>
            <person name="Alam M."/>
        </authorList>
    </citation>
    <scope>NUCLEOTIDE SEQUENCE [LARGE SCALE GENOMIC DNA]</scope>
    <source>
        <strain evidence="12">cv. CVL-1</strain>
        <tissue evidence="11">Whole seedling</tissue>
    </source>
</reference>
<dbReference type="Proteomes" id="UP000188268">
    <property type="component" value="Unassembled WGS sequence"/>
</dbReference>
<dbReference type="GO" id="GO:0032259">
    <property type="term" value="P:methylation"/>
    <property type="evidence" value="ECO:0007669"/>
    <property type="project" value="UniProtKB-KW"/>
</dbReference>
<dbReference type="Gramene" id="OMO61977">
    <property type="protein sequence ID" value="OMO61977"/>
    <property type="gene ID" value="CCACVL1_23110"/>
</dbReference>
<dbReference type="SUPFAM" id="SSF75217">
    <property type="entry name" value="alpha/beta knot"/>
    <property type="match status" value="1"/>
</dbReference>
<protein>
    <submittedName>
        <fullName evidence="11">Putative SPOUT methyltransferase</fullName>
    </submittedName>
</protein>
<evidence type="ECO:0000256" key="7">
    <source>
        <dbReference type="ARBA" id="ARBA00022946"/>
    </source>
</evidence>
<evidence type="ECO:0000256" key="5">
    <source>
        <dbReference type="ARBA" id="ARBA00022679"/>
    </source>
</evidence>
<sequence length="484" mass="53251">MATSSSHFSFLQSSSKPEETETETETESLFNLSAMVAYSLALSSSFTQPNPSIHGSKPFNNLSSLNTSFPLKLNYQVQQRHQNLRIAATSVSISNPPLGIDPRPDDLVSSILSKVMQTDRGVSLTKEQHQEVAQVADELQRYCVDEPVNCPLIFGEWDVVYCSNPTSPGGGYRSAFGRLFFKTKEMIQTVEAPDTIRNRVSFSVFGFLDGEVSLKGKLNVLDKQWIQVIFEPPELKVGALDFQYGGESEVKLKITYIDDKPSLPVFGAQVCVSAAGIFFQLGPGKLVVFLLSAFNALAGGANLLQWKNSASHSSGKGCKYAGQSVRALPIRILTVGKTRSPGVQLLVDEYIAKLKNYCHVDDVQIRSNPKNARDPRAQVDDEDTAIVNLIKSDDWVVLLDERGVDIRSEQMADLLGDAGNTGASRLSFCIGGPYGHGQQLRERANISIKLSSMVLNHQIALVVLMEQLYSLSLLLELEYGWYVI</sequence>
<comment type="similarity">
    <text evidence="2">Belongs to the PAP/fibrillin family.</text>
</comment>
<accession>A0A1R3GVA9</accession>
<evidence type="ECO:0000313" key="12">
    <source>
        <dbReference type="Proteomes" id="UP000188268"/>
    </source>
</evidence>
<organism evidence="11 12">
    <name type="scientific">Corchorus capsularis</name>
    <name type="common">Jute</name>
    <dbReference type="NCBI Taxonomy" id="210143"/>
    <lineage>
        <taxon>Eukaryota</taxon>
        <taxon>Viridiplantae</taxon>
        <taxon>Streptophyta</taxon>
        <taxon>Embryophyta</taxon>
        <taxon>Tracheophyta</taxon>
        <taxon>Spermatophyta</taxon>
        <taxon>Magnoliopsida</taxon>
        <taxon>eudicotyledons</taxon>
        <taxon>Gunneridae</taxon>
        <taxon>Pentapetalae</taxon>
        <taxon>rosids</taxon>
        <taxon>malvids</taxon>
        <taxon>Malvales</taxon>
        <taxon>Malvaceae</taxon>
        <taxon>Grewioideae</taxon>
        <taxon>Apeibeae</taxon>
        <taxon>Corchorus</taxon>
    </lineage>
</organism>
<comment type="caution">
    <text evidence="11">The sequence shown here is derived from an EMBL/GenBank/DDBJ whole genome shotgun (WGS) entry which is preliminary data.</text>
</comment>
<dbReference type="InterPro" id="IPR003742">
    <property type="entry name" value="RlmH-like"/>
</dbReference>